<dbReference type="eggNOG" id="ENOG502SBJ2">
    <property type="taxonomic scope" value="Eukaryota"/>
</dbReference>
<sequence length="447" mass="50111">MRKKRRQDEERRRQSDLLDKRGREDFESLDGLSPRDDQPDLPEQPPRAWGQSTPAIDLSRPDEGEDGFRELVTPPASKRPRVESTPSNIPILSSDEDDLVMVDSPSTRCGGSRSHLTTPRNKSKQAVAASSSAQAVATMDSPSTRRERSQSHRVTPRNNSKQIATAPPSAQAILLDSEDDDDSDSDDDLKVIATPPVHPIETGGPLLSKAEEQRARDTALLRSGVDKGQGRETVDILVTSTVLNAGPCRMKFLFDKPLRVVRNSWVALQRRNGVQLPLLNDDDVILTWRRKKVFIFSTLLSLGIRPQGDGRLEVDGHDREGLADNRTRVHMEAWTPELFQEMEQQEALRRKREAGELDESEDEARDEPPTPEVRIRVILKARGLEDVKLTVRPETTVETLLIGFRTQRSIGSDKAVSVVFEGERLEEHVTMEDADIADMDLIDVHVK</sequence>
<feature type="region of interest" description="Disordered" evidence="1">
    <location>
        <begin position="349"/>
        <end position="371"/>
    </location>
</feature>
<dbReference type="EMBL" id="KE654848">
    <property type="protein sequence ID" value="EQK98375.1"/>
    <property type="molecule type" value="Genomic_DNA"/>
</dbReference>
<accession>T5A7I2</accession>
<name>T5A7I2_OPHSC</name>
<feature type="compositionally biased region" description="Polar residues" evidence="1">
    <location>
        <begin position="152"/>
        <end position="163"/>
    </location>
</feature>
<evidence type="ECO:0000256" key="1">
    <source>
        <dbReference type="SAM" id="MobiDB-lite"/>
    </source>
</evidence>
<feature type="compositionally biased region" description="Basic and acidic residues" evidence="1">
    <location>
        <begin position="1"/>
        <end position="26"/>
    </location>
</feature>
<feature type="compositionally biased region" description="Basic and acidic residues" evidence="1">
    <location>
        <begin position="59"/>
        <end position="69"/>
    </location>
</feature>
<dbReference type="PROSITE" id="PS50053">
    <property type="entry name" value="UBIQUITIN_2"/>
    <property type="match status" value="1"/>
</dbReference>
<gene>
    <name evidence="3" type="ORF">OCS_05912</name>
</gene>
<dbReference type="InterPro" id="IPR000626">
    <property type="entry name" value="Ubiquitin-like_dom"/>
</dbReference>
<dbReference type="Pfam" id="PF11976">
    <property type="entry name" value="Rad60-SLD"/>
    <property type="match status" value="1"/>
</dbReference>
<feature type="compositionally biased region" description="Polar residues" evidence="1">
    <location>
        <begin position="104"/>
        <end position="120"/>
    </location>
</feature>
<feature type="compositionally biased region" description="Low complexity" evidence="1">
    <location>
        <begin position="124"/>
        <end position="137"/>
    </location>
</feature>
<evidence type="ECO:0000259" key="2">
    <source>
        <dbReference type="PROSITE" id="PS50053"/>
    </source>
</evidence>
<organism evidence="3 4">
    <name type="scientific">Ophiocordyceps sinensis (strain Co18 / CGMCC 3.14243)</name>
    <name type="common">Yarsagumba caterpillar fungus</name>
    <name type="synonym">Hirsutella sinensis</name>
    <dbReference type="NCBI Taxonomy" id="911162"/>
    <lineage>
        <taxon>Eukaryota</taxon>
        <taxon>Fungi</taxon>
        <taxon>Dikarya</taxon>
        <taxon>Ascomycota</taxon>
        <taxon>Pezizomycotina</taxon>
        <taxon>Sordariomycetes</taxon>
        <taxon>Hypocreomycetidae</taxon>
        <taxon>Hypocreales</taxon>
        <taxon>Ophiocordycipitaceae</taxon>
        <taxon>Ophiocordyceps</taxon>
    </lineage>
</organism>
<dbReference type="HOGENOM" id="CLU_032739_1_0_1"/>
<dbReference type="SUPFAM" id="SSF54236">
    <property type="entry name" value="Ubiquitin-like"/>
    <property type="match status" value="1"/>
</dbReference>
<protein>
    <submittedName>
        <fullName evidence="3">Ubiquitin</fullName>
    </submittedName>
</protein>
<proteinExistence type="predicted"/>
<dbReference type="AlphaFoldDB" id="T5A7I2"/>
<dbReference type="InterPro" id="IPR022617">
    <property type="entry name" value="Rad60/SUMO-like_dom"/>
</dbReference>
<dbReference type="OrthoDB" id="3365399at2759"/>
<evidence type="ECO:0000313" key="4">
    <source>
        <dbReference type="Proteomes" id="UP000019374"/>
    </source>
</evidence>
<reference evidence="3 4" key="1">
    <citation type="journal article" date="2013" name="Chin. Sci. Bull.">
        <title>Genome survey uncovers the secrets of sex and lifestyle in caterpillar fungus.</title>
        <authorList>
            <person name="Hu X."/>
            <person name="Zhang Y."/>
            <person name="Xiao G."/>
            <person name="Zheng P."/>
            <person name="Xia Y."/>
            <person name="Zhang X."/>
            <person name="St Leger R.J."/>
            <person name="Liu X."/>
            <person name="Wang C."/>
        </authorList>
    </citation>
    <scope>NUCLEOTIDE SEQUENCE [LARGE SCALE GENOMIC DNA]</scope>
    <source>
        <strain evidence="4">Co18 / CGMCC 3.14243</strain>
        <tissue evidence="3">Fruit-body</tissue>
    </source>
</reference>
<feature type="compositionally biased region" description="Acidic residues" evidence="1">
    <location>
        <begin position="356"/>
        <end position="365"/>
    </location>
</feature>
<evidence type="ECO:0000313" key="3">
    <source>
        <dbReference type="EMBL" id="EQK98375.1"/>
    </source>
</evidence>
<dbReference type="InterPro" id="IPR029071">
    <property type="entry name" value="Ubiquitin-like_domsf"/>
</dbReference>
<feature type="domain" description="Ubiquitin-like" evidence="2">
    <location>
        <begin position="375"/>
        <end position="447"/>
    </location>
</feature>
<dbReference type="Proteomes" id="UP000019374">
    <property type="component" value="Unassembled WGS sequence"/>
</dbReference>
<feature type="region of interest" description="Disordered" evidence="1">
    <location>
        <begin position="1"/>
        <end position="168"/>
    </location>
</feature>
<dbReference type="Gene3D" id="3.10.20.90">
    <property type="entry name" value="Phosphatidylinositol 3-kinase Catalytic Subunit, Chain A, domain 1"/>
    <property type="match status" value="1"/>
</dbReference>